<dbReference type="RefSeq" id="WP_015746819.1">
    <property type="nucleotide sequence ID" value="NC_013235.1"/>
</dbReference>
<organism evidence="1 2">
    <name type="scientific">Nakamurella multipartita (strain ATCC 700099 / DSM 44233 / CIP 104796 / JCM 9543 / NBRC 105858 / Y-104)</name>
    <name type="common">Microsphaera multipartita</name>
    <dbReference type="NCBI Taxonomy" id="479431"/>
    <lineage>
        <taxon>Bacteria</taxon>
        <taxon>Bacillati</taxon>
        <taxon>Actinomycetota</taxon>
        <taxon>Actinomycetes</taxon>
        <taxon>Nakamurellales</taxon>
        <taxon>Nakamurellaceae</taxon>
        <taxon>Nakamurella</taxon>
    </lineage>
</organism>
<dbReference type="EMBL" id="CP001737">
    <property type="protein sequence ID" value="ACV77913.1"/>
    <property type="molecule type" value="Genomic_DNA"/>
</dbReference>
<sequence>MYWFHVDETNTDPKQGTFLIHGGLVMSAAQMQQVHAIVGGVRSNYGFGPSDSFKFQTASRPQHIPIPAWNAAKNVVLQAAASLGIEMLVLVTHHDIASGINSKRKMEYAMNRVLMHYDRSYLNSKSSVGAVCFDRIEGKDGYPYLKRRFQEPLELPSGFKPPLERVIHYSMSCDGASHISSLVDIALGAFRFCANYVAPASIGTKGSQQAAETLRGLIVPLLWGFSFGRGVKTFREFGFIWSPRQIQVPRYREDYEQLTDWFEERGAASG</sequence>
<dbReference type="eggNOG" id="ENOG50334ZX">
    <property type="taxonomic scope" value="Bacteria"/>
</dbReference>
<dbReference type="KEGG" id="nml:Namu_1514"/>
<keyword evidence="2" id="KW-1185">Reference proteome</keyword>
<dbReference type="HOGENOM" id="CLU_1064414_0_0_11"/>
<proteinExistence type="predicted"/>
<dbReference type="OrthoDB" id="9255621at2"/>
<evidence type="ECO:0000313" key="1">
    <source>
        <dbReference type="EMBL" id="ACV77913.1"/>
    </source>
</evidence>
<reference evidence="1 2" key="2">
    <citation type="journal article" date="2010" name="Stand. Genomic Sci.">
        <title>Complete genome sequence of Nakamurella multipartita type strain (Y-104).</title>
        <authorList>
            <person name="Tice H."/>
            <person name="Mayilraj S."/>
            <person name="Sims D."/>
            <person name="Lapidus A."/>
            <person name="Nolan M."/>
            <person name="Lucas S."/>
            <person name="Glavina Del Rio T."/>
            <person name="Copeland A."/>
            <person name="Cheng J.F."/>
            <person name="Meincke L."/>
            <person name="Bruce D."/>
            <person name="Goodwin L."/>
            <person name="Pitluck S."/>
            <person name="Ivanova N."/>
            <person name="Mavromatis K."/>
            <person name="Ovchinnikova G."/>
            <person name="Pati A."/>
            <person name="Chen A."/>
            <person name="Palaniappan K."/>
            <person name="Land M."/>
            <person name="Hauser L."/>
            <person name="Chang Y.J."/>
            <person name="Jeffries C.D."/>
            <person name="Detter J.C."/>
            <person name="Brettin T."/>
            <person name="Rohde M."/>
            <person name="Goker M."/>
            <person name="Bristow J."/>
            <person name="Eisen J.A."/>
            <person name="Markowitz V."/>
            <person name="Hugenholtz P."/>
            <person name="Kyrpides N.C."/>
            <person name="Klenk H.P."/>
            <person name="Chen F."/>
        </authorList>
    </citation>
    <scope>NUCLEOTIDE SEQUENCE [LARGE SCALE GENOMIC DNA]</scope>
    <source>
        <strain evidence="2">ATCC 700099 / DSM 44233 / CIP 104796 / JCM 9543 / NBRC 105858 / Y-104</strain>
    </source>
</reference>
<dbReference type="Proteomes" id="UP000002218">
    <property type="component" value="Chromosome"/>
</dbReference>
<reference evidence="2" key="1">
    <citation type="submission" date="2009-09" db="EMBL/GenBank/DDBJ databases">
        <title>The complete genome of Nakamurella multipartita DSM 44233.</title>
        <authorList>
            <consortium name="US DOE Joint Genome Institute (JGI-PGF)"/>
            <person name="Lucas S."/>
            <person name="Copeland A."/>
            <person name="Lapidus A."/>
            <person name="Glavina del Rio T."/>
            <person name="Dalin E."/>
            <person name="Tice H."/>
            <person name="Bruce D."/>
            <person name="Goodwin L."/>
            <person name="Pitluck S."/>
            <person name="Kyrpides N."/>
            <person name="Mavromatis K."/>
            <person name="Ivanova N."/>
            <person name="Ovchinnikova G."/>
            <person name="Sims D."/>
            <person name="Meincke L."/>
            <person name="Brettin T."/>
            <person name="Detter J.C."/>
            <person name="Han C."/>
            <person name="Larimer F."/>
            <person name="Land M."/>
            <person name="Hauser L."/>
            <person name="Markowitz V."/>
            <person name="Cheng J.-F."/>
            <person name="Hugenholtz P."/>
            <person name="Woyke T."/>
            <person name="Wu D."/>
            <person name="Klenk H.-P."/>
            <person name="Eisen J.A."/>
        </authorList>
    </citation>
    <scope>NUCLEOTIDE SEQUENCE [LARGE SCALE GENOMIC DNA]</scope>
    <source>
        <strain evidence="2">ATCC 700099 / DSM 44233 / CIP 104796 / JCM 9543 / NBRC 105858 / Y-104</strain>
    </source>
</reference>
<accession>C8XF27</accession>
<evidence type="ECO:0000313" key="2">
    <source>
        <dbReference type="Proteomes" id="UP000002218"/>
    </source>
</evidence>
<evidence type="ECO:0008006" key="3">
    <source>
        <dbReference type="Google" id="ProtNLM"/>
    </source>
</evidence>
<name>C8XF27_NAKMY</name>
<dbReference type="InParanoid" id="C8XF27"/>
<dbReference type="AlphaFoldDB" id="C8XF27"/>
<gene>
    <name evidence="1" type="ordered locus">Namu_1514</name>
</gene>
<protein>
    <recommendedName>
        <fullName evidence="3">DUF3800 domain-containing protein</fullName>
    </recommendedName>
</protein>